<dbReference type="InterPro" id="IPR036866">
    <property type="entry name" value="RibonucZ/Hydroxyglut_hydro"/>
</dbReference>
<dbReference type="SMART" id="SM00849">
    <property type="entry name" value="Lactamase_B"/>
    <property type="match status" value="1"/>
</dbReference>
<organism evidence="2">
    <name type="scientific">Schistocephalus solidus</name>
    <name type="common">Tapeworm</name>
    <dbReference type="NCBI Taxonomy" id="70667"/>
    <lineage>
        <taxon>Eukaryota</taxon>
        <taxon>Metazoa</taxon>
        <taxon>Spiralia</taxon>
        <taxon>Lophotrochozoa</taxon>
        <taxon>Platyhelminthes</taxon>
        <taxon>Cestoda</taxon>
        <taxon>Eucestoda</taxon>
        <taxon>Diphyllobothriidea</taxon>
        <taxon>Diphyllobothriidae</taxon>
        <taxon>Schistocephalus</taxon>
    </lineage>
</organism>
<reference evidence="2" key="1">
    <citation type="submission" date="2016-01" db="EMBL/GenBank/DDBJ databases">
        <title>Reference transcriptome for the parasite Schistocephalus solidus: insights into the molecular evolution of parasitism.</title>
        <authorList>
            <person name="Hebert F.O."/>
            <person name="Grambauer S."/>
            <person name="Barber I."/>
            <person name="Landry C.R."/>
            <person name="Aubin-Horth N."/>
        </authorList>
    </citation>
    <scope>NUCLEOTIDE SEQUENCE</scope>
</reference>
<protein>
    <submittedName>
        <fullName evidence="2">Nuclear ribonuclease Z</fullName>
    </submittedName>
</protein>
<dbReference type="EMBL" id="GEEE01013504">
    <property type="protein sequence ID" value="JAP49721.1"/>
    <property type="molecule type" value="Transcribed_RNA"/>
</dbReference>
<evidence type="ECO:0000313" key="2">
    <source>
        <dbReference type="EMBL" id="JAP62575.1"/>
    </source>
</evidence>
<dbReference type="AlphaFoldDB" id="A0A0V0JC76"/>
<dbReference type="SUPFAM" id="SSF56281">
    <property type="entry name" value="Metallo-hydrolase/oxidoreductase"/>
    <property type="match status" value="1"/>
</dbReference>
<gene>
    <name evidence="2" type="primary">RNZN</name>
    <name evidence="2" type="ORF">TR149313</name>
</gene>
<dbReference type="Pfam" id="PF12706">
    <property type="entry name" value="Lactamase_B_2"/>
    <property type="match status" value="1"/>
</dbReference>
<dbReference type="EMBL" id="GEEE01000650">
    <property type="protein sequence ID" value="JAP62575.1"/>
    <property type="molecule type" value="Transcribed_RNA"/>
</dbReference>
<proteinExistence type="predicted"/>
<feature type="domain" description="Metallo-beta-lactamase" evidence="1">
    <location>
        <begin position="20"/>
        <end position="207"/>
    </location>
</feature>
<dbReference type="PANTHER" id="PTHR46504:SF2">
    <property type="entry name" value="TRNASE Z TRZ1"/>
    <property type="match status" value="1"/>
</dbReference>
<dbReference type="Gene3D" id="3.60.15.10">
    <property type="entry name" value="Ribonuclease Z/Hydroxyacylglutathione hydrolase-like"/>
    <property type="match status" value="1"/>
</dbReference>
<dbReference type="PANTHER" id="PTHR46504">
    <property type="entry name" value="TRNASE Z TRZ1"/>
    <property type="match status" value="1"/>
</dbReference>
<dbReference type="InterPro" id="IPR001279">
    <property type="entry name" value="Metallo-B-lactamas"/>
</dbReference>
<sequence>MVVGQQLSGFEVFGWSVSGNETCVGVKQKSDFFLFDVGIVPSWAKGAEHVFISHGHIDHIGSICHHMRKRELNRMPPAKYYMLPALIESVKTLCAAYGKMQGSSLQCFQEPLLVPVEPGSTLQINKKWSVRSFVTDHAVPSQGYILYSTDDDLKLTVPVVAFTGDTRFSIFDHLAHPDLLKVKLLIAEATYLDRPEKHLSAAQLHGHIHLQQYAQNADLFHAVEALYFIHFSDRYSARQVVDLVNTTLPEDLLRKTHLCLAAKRAQNLDC</sequence>
<accession>A0A0V0JC76</accession>
<evidence type="ECO:0000259" key="1">
    <source>
        <dbReference type="SMART" id="SM00849"/>
    </source>
</evidence>
<name>A0A0V0JC76_SCHSO</name>